<dbReference type="InterPro" id="IPR029052">
    <property type="entry name" value="Metallo-depent_PP-like"/>
</dbReference>
<dbReference type="RefSeq" id="WP_344339686.1">
    <property type="nucleotide sequence ID" value="NZ_BAAAQT010000001.1"/>
</dbReference>
<keyword evidence="6" id="KW-1185">Reference proteome</keyword>
<proteinExistence type="inferred from homology"/>
<accession>A0ABN3AKF1</accession>
<evidence type="ECO:0000256" key="2">
    <source>
        <dbReference type="SAM" id="MobiDB-lite"/>
    </source>
</evidence>
<feature type="region of interest" description="Disordered" evidence="2">
    <location>
        <begin position="28"/>
        <end position="52"/>
    </location>
</feature>
<feature type="signal peptide" evidence="3">
    <location>
        <begin position="1"/>
        <end position="26"/>
    </location>
</feature>
<evidence type="ECO:0000259" key="4">
    <source>
        <dbReference type="SMART" id="SM00854"/>
    </source>
</evidence>
<dbReference type="EMBL" id="BAAAQT010000001">
    <property type="protein sequence ID" value="GAA2171079.1"/>
    <property type="molecule type" value="Genomic_DNA"/>
</dbReference>
<feature type="chain" id="PRO_5046335288" description="Capsule synthesis protein CapA domain-containing protein" evidence="3">
    <location>
        <begin position="27"/>
        <end position="398"/>
    </location>
</feature>
<dbReference type="CDD" id="cd07381">
    <property type="entry name" value="MPP_CapA"/>
    <property type="match status" value="1"/>
</dbReference>
<feature type="domain" description="Capsule synthesis protein CapA" evidence="4">
    <location>
        <begin position="57"/>
        <end position="301"/>
    </location>
</feature>
<dbReference type="PROSITE" id="PS51257">
    <property type="entry name" value="PROKAR_LIPOPROTEIN"/>
    <property type="match status" value="1"/>
</dbReference>
<evidence type="ECO:0000313" key="5">
    <source>
        <dbReference type="EMBL" id="GAA2171079.1"/>
    </source>
</evidence>
<comment type="similarity">
    <text evidence="1">Belongs to the CapA family.</text>
</comment>
<organism evidence="5 6">
    <name type="scientific">Agrococcus versicolor</name>
    <dbReference type="NCBI Taxonomy" id="501482"/>
    <lineage>
        <taxon>Bacteria</taxon>
        <taxon>Bacillati</taxon>
        <taxon>Actinomycetota</taxon>
        <taxon>Actinomycetes</taxon>
        <taxon>Micrococcales</taxon>
        <taxon>Microbacteriaceae</taxon>
        <taxon>Agrococcus</taxon>
    </lineage>
</organism>
<evidence type="ECO:0000256" key="3">
    <source>
        <dbReference type="SAM" id="SignalP"/>
    </source>
</evidence>
<comment type="caution">
    <text evidence="5">The sequence shown here is derived from an EMBL/GenBank/DDBJ whole genome shotgun (WGS) entry which is preliminary data.</text>
</comment>
<dbReference type="SUPFAM" id="SSF56300">
    <property type="entry name" value="Metallo-dependent phosphatases"/>
    <property type="match status" value="1"/>
</dbReference>
<name>A0ABN3AKF1_9MICO</name>
<dbReference type="Pfam" id="PF09587">
    <property type="entry name" value="PGA_cap"/>
    <property type="match status" value="1"/>
</dbReference>
<dbReference type="InterPro" id="IPR052169">
    <property type="entry name" value="CW_Biosynth-Accessory"/>
</dbReference>
<dbReference type="Proteomes" id="UP001501599">
    <property type="component" value="Unassembled WGS sequence"/>
</dbReference>
<feature type="compositionally biased region" description="Low complexity" evidence="2">
    <location>
        <begin position="32"/>
        <end position="52"/>
    </location>
</feature>
<dbReference type="PANTHER" id="PTHR33393:SF13">
    <property type="entry name" value="PGA BIOSYNTHESIS PROTEIN CAPA"/>
    <property type="match status" value="1"/>
</dbReference>
<sequence length="398" mass="42597">MRSLLQPSTALVALAVVVLTGCQAGALDDESSTAPTASETTAPSPSATAEPEPTTITLSAMGDWLPHDSVVFDAEQPDGSYDFAGFAQAIQPRYADSDLVFCDQEVPSAGDEMGLSFFPRFNAPGALSAGMSQAGCDTINLANNHLADWGQEGIDITRGQWDALQPTLIAGANRSPEEQQTLSIAEVDGVRVAFLAFTELSNEGHEPFALNRLGDTALVESLMAQAVEQSDVQLVSVHWGTEYSLDENASQVERGQWLADLGADVIVGTGPHVLQPASWIDRADGTRAFVFYSIGNALSTQIEIPRILAAIAQVDVTVDPDGTVTVEDPRAIPTYMHYDLTPQQLASNDLINRVNLQMYPLVDAAEPLTRSAWRNELTVESGIQFVTDVLGPDVRITP</sequence>
<dbReference type="PANTHER" id="PTHR33393">
    <property type="entry name" value="POLYGLUTAMINE SYNTHESIS ACCESSORY PROTEIN RV0574C-RELATED"/>
    <property type="match status" value="1"/>
</dbReference>
<gene>
    <name evidence="5" type="ORF">GCM10009846_03660</name>
</gene>
<dbReference type="SMART" id="SM00854">
    <property type="entry name" value="PGA_cap"/>
    <property type="match status" value="1"/>
</dbReference>
<dbReference type="InterPro" id="IPR019079">
    <property type="entry name" value="Capsule_synth_CapA"/>
</dbReference>
<dbReference type="Gene3D" id="3.60.21.10">
    <property type="match status" value="1"/>
</dbReference>
<evidence type="ECO:0000256" key="1">
    <source>
        <dbReference type="ARBA" id="ARBA00005662"/>
    </source>
</evidence>
<reference evidence="5 6" key="1">
    <citation type="journal article" date="2019" name="Int. J. Syst. Evol. Microbiol.">
        <title>The Global Catalogue of Microorganisms (GCM) 10K type strain sequencing project: providing services to taxonomists for standard genome sequencing and annotation.</title>
        <authorList>
            <consortium name="The Broad Institute Genomics Platform"/>
            <consortium name="The Broad Institute Genome Sequencing Center for Infectious Disease"/>
            <person name="Wu L."/>
            <person name="Ma J."/>
        </authorList>
    </citation>
    <scope>NUCLEOTIDE SEQUENCE [LARGE SCALE GENOMIC DNA]</scope>
    <source>
        <strain evidence="5 6">JCM 16026</strain>
    </source>
</reference>
<evidence type="ECO:0000313" key="6">
    <source>
        <dbReference type="Proteomes" id="UP001501599"/>
    </source>
</evidence>
<protein>
    <recommendedName>
        <fullName evidence="4">Capsule synthesis protein CapA domain-containing protein</fullName>
    </recommendedName>
</protein>
<keyword evidence="3" id="KW-0732">Signal</keyword>